<gene>
    <name evidence="2" type="ORF">SAMN05216313_13630</name>
</gene>
<reference evidence="3" key="1">
    <citation type="submission" date="2016-10" db="EMBL/GenBank/DDBJ databases">
        <authorList>
            <person name="Varghese N."/>
            <person name="Submissions S."/>
        </authorList>
    </citation>
    <scope>NUCLEOTIDE SEQUENCE [LARGE SCALE GENOMIC DNA]</scope>
    <source>
        <strain evidence="3">NLAE-zl-G277</strain>
    </source>
</reference>
<dbReference type="EMBL" id="FOIM01000036">
    <property type="protein sequence ID" value="SEU14303.1"/>
    <property type="molecule type" value="Genomic_DNA"/>
</dbReference>
<name>A0A1I0JWI7_9FIRM</name>
<sequence length="231" mass="24756">MSEVLSGFEEMGNVVDNVGERHIACVLLVDTSGSMAGASINELNQGLLEFGNALDQDEHARGVADVCVISFNSNVETVVPFCPAANYSAPTLSAGGLTSMNEAVIAGLDAIEERKQLYRQLGCSYYRPWMFLLTDGEPTDQNMEGEAKNRLQQALNDKKVNFFPMGIGSGANYAHLKSYTKGGNGAVLKASASQFKEAFVWLSSSMSVISNSDPSLGNVTLEPTPMTIELI</sequence>
<dbReference type="InterPro" id="IPR036465">
    <property type="entry name" value="vWFA_dom_sf"/>
</dbReference>
<dbReference type="Gene3D" id="3.40.50.410">
    <property type="entry name" value="von Willebrand factor, type A domain"/>
    <property type="match status" value="1"/>
</dbReference>
<dbReference type="SMART" id="SM00327">
    <property type="entry name" value="VWA"/>
    <property type="match status" value="1"/>
</dbReference>
<evidence type="ECO:0000313" key="3">
    <source>
        <dbReference type="Proteomes" id="UP000198508"/>
    </source>
</evidence>
<dbReference type="PROSITE" id="PS50234">
    <property type="entry name" value="VWFA"/>
    <property type="match status" value="1"/>
</dbReference>
<keyword evidence="3" id="KW-1185">Reference proteome</keyword>
<organism evidence="2 3">
    <name type="scientific">Enterocloster lavalensis</name>
    <dbReference type="NCBI Taxonomy" id="460384"/>
    <lineage>
        <taxon>Bacteria</taxon>
        <taxon>Bacillati</taxon>
        <taxon>Bacillota</taxon>
        <taxon>Clostridia</taxon>
        <taxon>Lachnospirales</taxon>
        <taxon>Lachnospiraceae</taxon>
        <taxon>Enterocloster</taxon>
    </lineage>
</organism>
<dbReference type="SUPFAM" id="SSF53300">
    <property type="entry name" value="vWA-like"/>
    <property type="match status" value="1"/>
</dbReference>
<dbReference type="AlphaFoldDB" id="A0A1I0JWI7"/>
<proteinExistence type="predicted"/>
<accession>A0A1I0JWI7</accession>
<dbReference type="PIRSF" id="PIRSF020634">
    <property type="entry name" value="TerY_vWA"/>
    <property type="match status" value="1"/>
</dbReference>
<dbReference type="Pfam" id="PF00092">
    <property type="entry name" value="VWA"/>
    <property type="match status" value="1"/>
</dbReference>
<dbReference type="RefSeq" id="WP_007719564.1">
    <property type="nucleotide sequence ID" value="NZ_CABJCG010000005.1"/>
</dbReference>
<dbReference type="InterPro" id="IPR002035">
    <property type="entry name" value="VWF_A"/>
</dbReference>
<evidence type="ECO:0000313" key="2">
    <source>
        <dbReference type="EMBL" id="SEU14303.1"/>
    </source>
</evidence>
<dbReference type="Proteomes" id="UP000198508">
    <property type="component" value="Unassembled WGS sequence"/>
</dbReference>
<dbReference type="InterPro" id="IPR011392">
    <property type="entry name" value="Tellurite-R_TerY"/>
</dbReference>
<protein>
    <submittedName>
        <fullName evidence="2">Uncharacterized conserved protein YegL, contains vWA domain of TerY type</fullName>
    </submittedName>
</protein>
<dbReference type="GeneID" id="93279610"/>
<dbReference type="STRING" id="460384.SAMN05216313_13630"/>
<evidence type="ECO:0000259" key="1">
    <source>
        <dbReference type="PROSITE" id="PS50234"/>
    </source>
</evidence>
<feature type="domain" description="VWFA" evidence="1">
    <location>
        <begin position="24"/>
        <end position="209"/>
    </location>
</feature>